<keyword evidence="3" id="KW-0472">Membrane</keyword>
<name>A0A382AGD0_9ZZZZ</name>
<feature type="transmembrane region" description="Helical" evidence="3">
    <location>
        <begin position="166"/>
        <end position="195"/>
    </location>
</feature>
<dbReference type="PROSITE" id="PS50005">
    <property type="entry name" value="TPR"/>
    <property type="match status" value="2"/>
</dbReference>
<gene>
    <name evidence="4" type="ORF">METZ01_LOCUS153422</name>
</gene>
<keyword evidence="3" id="KW-1133">Transmembrane helix</keyword>
<feature type="transmembrane region" description="Helical" evidence="3">
    <location>
        <begin position="137"/>
        <end position="154"/>
    </location>
</feature>
<feature type="transmembrane region" description="Helical" evidence="3">
    <location>
        <begin position="375"/>
        <end position="393"/>
    </location>
</feature>
<dbReference type="PANTHER" id="PTHR44227">
    <property type="match status" value="1"/>
</dbReference>
<feature type="transmembrane region" description="Helical" evidence="3">
    <location>
        <begin position="345"/>
        <end position="363"/>
    </location>
</feature>
<dbReference type="InterPro" id="IPR011990">
    <property type="entry name" value="TPR-like_helical_dom_sf"/>
</dbReference>
<feature type="transmembrane region" description="Helical" evidence="3">
    <location>
        <begin position="292"/>
        <end position="308"/>
    </location>
</feature>
<protein>
    <submittedName>
        <fullName evidence="4">Uncharacterized protein</fullName>
    </submittedName>
</protein>
<keyword evidence="1" id="KW-0677">Repeat</keyword>
<evidence type="ECO:0000256" key="1">
    <source>
        <dbReference type="ARBA" id="ARBA00022737"/>
    </source>
</evidence>
<dbReference type="SUPFAM" id="SSF48452">
    <property type="entry name" value="TPR-like"/>
    <property type="match status" value="1"/>
</dbReference>
<dbReference type="Gene3D" id="1.25.40.10">
    <property type="entry name" value="Tetratricopeptide repeat domain"/>
    <property type="match status" value="1"/>
</dbReference>
<sequence length="569" mass="65016">MLGVLFFANHLNNPFQFDSVAYIVNNPNLKNPETMLTAEFWQKEFLDRGLLRMSIALNVYLDGFRPFGYHIFNLAFHILNALLLFFVLEKSFRRFGMEAMGWGSKRIRTVSFFSAVFFLCHPIQTESVIYIMGRSEVIASTFYLAGFLTFQQLLERPSTSRLQYGLYFLVIFLIALVGFSVKQIVATLPAIMILYYLCGCPEQSPALRFLIKWKWTIIGIIAGVSSFLFYKLLTDETFLIGPSRPEEMIGRAKYMLSQPSVIVFYYVNKLLFPMNLNIDPDIAVVTSLVSRNFLIPMLCIVFLLLCSLKVFKTRFIFFFLCWFFIILSPSSSIVTLHDLAAEHRIYLASAGFFILFACGVSEVTCRWGETQPLKISTALIFCVFVGALGIMTIKRNAVWQSELSLWQDTYQKSPQKLRPLINLARAHSIEGNTEKAIKYYQESLVEGPGVFATNYNLGNLYLTKGLVDDALRHFQLASRIEPEIPEPLAKLGEIYLSQKNFELADSYFKRAVELNPRFSQVFKNLGVVNFYHLNKPKQGLAYFTRSLTLDPGQAEADKIRELLAQSKPG</sequence>
<dbReference type="EMBL" id="UINC01025282">
    <property type="protein sequence ID" value="SVB00568.1"/>
    <property type="molecule type" value="Genomic_DNA"/>
</dbReference>
<feature type="transmembrane region" description="Helical" evidence="3">
    <location>
        <begin position="67"/>
        <end position="88"/>
    </location>
</feature>
<dbReference type="InterPro" id="IPR052346">
    <property type="entry name" value="O-mannosyl-transferase_TMTC"/>
</dbReference>
<dbReference type="PROSITE" id="PS50293">
    <property type="entry name" value="TPR_REGION"/>
    <property type="match status" value="1"/>
</dbReference>
<dbReference type="AlphaFoldDB" id="A0A382AGD0"/>
<dbReference type="InterPro" id="IPR019734">
    <property type="entry name" value="TPR_rpt"/>
</dbReference>
<dbReference type="Pfam" id="PF13432">
    <property type="entry name" value="TPR_16"/>
    <property type="match status" value="1"/>
</dbReference>
<accession>A0A382AGD0</accession>
<dbReference type="Pfam" id="PF13181">
    <property type="entry name" value="TPR_8"/>
    <property type="match status" value="1"/>
</dbReference>
<keyword evidence="3" id="KW-0812">Transmembrane</keyword>
<keyword evidence="2" id="KW-0802">TPR repeat</keyword>
<feature type="transmembrane region" description="Helical" evidence="3">
    <location>
        <begin position="254"/>
        <end position="272"/>
    </location>
</feature>
<evidence type="ECO:0000256" key="3">
    <source>
        <dbReference type="SAM" id="Phobius"/>
    </source>
</evidence>
<dbReference type="PANTHER" id="PTHR44227:SF3">
    <property type="entry name" value="PROTEIN O-MANNOSYL-TRANSFERASE TMTC4"/>
    <property type="match status" value="1"/>
</dbReference>
<feature type="transmembrane region" description="Helical" evidence="3">
    <location>
        <begin position="109"/>
        <end position="131"/>
    </location>
</feature>
<feature type="transmembrane region" description="Helical" evidence="3">
    <location>
        <begin position="315"/>
        <end position="333"/>
    </location>
</feature>
<organism evidence="4">
    <name type="scientific">marine metagenome</name>
    <dbReference type="NCBI Taxonomy" id="408172"/>
    <lineage>
        <taxon>unclassified sequences</taxon>
        <taxon>metagenomes</taxon>
        <taxon>ecological metagenomes</taxon>
    </lineage>
</organism>
<proteinExistence type="predicted"/>
<evidence type="ECO:0000256" key="2">
    <source>
        <dbReference type="ARBA" id="ARBA00022803"/>
    </source>
</evidence>
<feature type="transmembrane region" description="Helical" evidence="3">
    <location>
        <begin position="215"/>
        <end position="233"/>
    </location>
</feature>
<dbReference type="SMART" id="SM00028">
    <property type="entry name" value="TPR"/>
    <property type="match status" value="4"/>
</dbReference>
<reference evidence="4" key="1">
    <citation type="submission" date="2018-05" db="EMBL/GenBank/DDBJ databases">
        <authorList>
            <person name="Lanie J.A."/>
            <person name="Ng W.-L."/>
            <person name="Kazmierczak K.M."/>
            <person name="Andrzejewski T.M."/>
            <person name="Davidsen T.M."/>
            <person name="Wayne K.J."/>
            <person name="Tettelin H."/>
            <person name="Glass J.I."/>
            <person name="Rusch D."/>
            <person name="Podicherti R."/>
            <person name="Tsui H.-C.T."/>
            <person name="Winkler M.E."/>
        </authorList>
    </citation>
    <scope>NUCLEOTIDE SEQUENCE</scope>
</reference>
<evidence type="ECO:0000313" key="4">
    <source>
        <dbReference type="EMBL" id="SVB00568.1"/>
    </source>
</evidence>